<keyword evidence="9" id="KW-0645">Protease</keyword>
<evidence type="ECO:0000313" key="9">
    <source>
        <dbReference type="EMBL" id="WFB38199.1"/>
    </source>
</evidence>
<evidence type="ECO:0000256" key="2">
    <source>
        <dbReference type="ARBA" id="ARBA00009045"/>
    </source>
</evidence>
<name>A0ABY8DMK4_9LACO</name>
<reference evidence="9 10" key="1">
    <citation type="submission" date="2023-03" db="EMBL/GenBank/DDBJ databases">
        <authorList>
            <person name="Ruckert-Reed C."/>
        </authorList>
    </citation>
    <scope>NUCLEOTIDE SEQUENCE [LARGE SCALE GENOMIC DNA]</scope>
    <source>
        <strain evidence="9 10">DSM 115425</strain>
    </source>
</reference>
<keyword evidence="3 7" id="KW-0812">Transmembrane</keyword>
<keyword evidence="5 7" id="KW-1133">Transmembrane helix</keyword>
<dbReference type="InterPro" id="IPR050925">
    <property type="entry name" value="Rhomboid_protease_S54"/>
</dbReference>
<comment type="subcellular location">
    <subcellularLocation>
        <location evidence="1">Membrane</location>
        <topology evidence="1">Multi-pass membrane protein</topology>
    </subcellularLocation>
</comment>
<evidence type="ECO:0000256" key="1">
    <source>
        <dbReference type="ARBA" id="ARBA00004141"/>
    </source>
</evidence>
<evidence type="ECO:0000313" key="10">
    <source>
        <dbReference type="Proteomes" id="UP001220228"/>
    </source>
</evidence>
<feature type="domain" description="Peptidase S54 rhomboid" evidence="8">
    <location>
        <begin position="54"/>
        <end position="217"/>
    </location>
</feature>
<dbReference type="Gene3D" id="1.20.1540.10">
    <property type="entry name" value="Rhomboid-like"/>
    <property type="match status" value="1"/>
</dbReference>
<dbReference type="RefSeq" id="WP_049170856.1">
    <property type="nucleotide sequence ID" value="NZ_CP120687.1"/>
</dbReference>
<evidence type="ECO:0000256" key="7">
    <source>
        <dbReference type="SAM" id="Phobius"/>
    </source>
</evidence>
<proteinExistence type="inferred from homology"/>
<protein>
    <submittedName>
        <fullName evidence="9">Rhomboid family intramembrane serine protease</fullName>
        <ecNumber evidence="9">3.4.21.105</ecNumber>
    </submittedName>
</protein>
<dbReference type="SUPFAM" id="SSF144091">
    <property type="entry name" value="Rhomboid-like"/>
    <property type="match status" value="1"/>
</dbReference>
<dbReference type="Proteomes" id="UP001220228">
    <property type="component" value="Chromosome"/>
</dbReference>
<feature type="transmembrane region" description="Helical" evidence="7">
    <location>
        <begin position="138"/>
        <end position="158"/>
    </location>
</feature>
<evidence type="ECO:0000259" key="8">
    <source>
        <dbReference type="Pfam" id="PF01694"/>
    </source>
</evidence>
<feature type="transmembrane region" description="Helical" evidence="7">
    <location>
        <begin position="170"/>
        <end position="187"/>
    </location>
</feature>
<gene>
    <name evidence="9" type="ORF">LHUE1_001675</name>
</gene>
<dbReference type="EC" id="3.4.21.105" evidence="9"/>
<dbReference type="PANTHER" id="PTHR43731">
    <property type="entry name" value="RHOMBOID PROTEASE"/>
    <property type="match status" value="1"/>
</dbReference>
<feature type="transmembrane region" description="Helical" evidence="7">
    <location>
        <begin position="95"/>
        <end position="118"/>
    </location>
</feature>
<feature type="transmembrane region" description="Helical" evidence="7">
    <location>
        <begin position="69"/>
        <end position="88"/>
    </location>
</feature>
<sequence length="229" mass="25570">MRKPKNKAILILTSPLFWIIGICSGMIYLEFFSSSISVFLAANCGNSPTEVLSGQYYRLFTALFLHQDIFHFAGNMIPLALLTWIISASITRLQYLMVLFFSGVIGNLLADIFITRLYKLNGHIWSFLTTFGYTDGSIGMSTAIEGLFFFATIVFLLTNLGRFSKVKFKLGLLVLVILSQILGAYQNLSTNPWLDLASYTHFGGGLTGALLAIIFLYRHHLKAKPTIDD</sequence>
<feature type="transmembrane region" description="Helical" evidence="7">
    <location>
        <begin position="9"/>
        <end position="29"/>
    </location>
</feature>
<dbReference type="GO" id="GO:0006508">
    <property type="term" value="P:proteolysis"/>
    <property type="evidence" value="ECO:0007669"/>
    <property type="project" value="UniProtKB-KW"/>
</dbReference>
<dbReference type="InterPro" id="IPR022764">
    <property type="entry name" value="Peptidase_S54_rhomboid_dom"/>
</dbReference>
<evidence type="ECO:0000256" key="3">
    <source>
        <dbReference type="ARBA" id="ARBA00022692"/>
    </source>
</evidence>
<evidence type="ECO:0000256" key="6">
    <source>
        <dbReference type="ARBA" id="ARBA00023136"/>
    </source>
</evidence>
<evidence type="ECO:0000256" key="4">
    <source>
        <dbReference type="ARBA" id="ARBA00022801"/>
    </source>
</evidence>
<dbReference type="PANTHER" id="PTHR43731:SF14">
    <property type="entry name" value="PRESENILIN-ASSOCIATED RHOMBOID-LIKE PROTEIN, MITOCHONDRIAL"/>
    <property type="match status" value="1"/>
</dbReference>
<dbReference type="EMBL" id="CP120687">
    <property type="protein sequence ID" value="WFB38199.1"/>
    <property type="molecule type" value="Genomic_DNA"/>
</dbReference>
<evidence type="ECO:0000256" key="5">
    <source>
        <dbReference type="ARBA" id="ARBA00022989"/>
    </source>
</evidence>
<keyword evidence="6 7" id="KW-0472">Membrane</keyword>
<keyword evidence="4 9" id="KW-0378">Hydrolase</keyword>
<accession>A0ABY8DMK4</accession>
<feature type="transmembrane region" description="Helical" evidence="7">
    <location>
        <begin position="199"/>
        <end position="217"/>
    </location>
</feature>
<dbReference type="InterPro" id="IPR035952">
    <property type="entry name" value="Rhomboid-like_sf"/>
</dbReference>
<dbReference type="GO" id="GO:0008233">
    <property type="term" value="F:peptidase activity"/>
    <property type="evidence" value="ECO:0007669"/>
    <property type="project" value="UniProtKB-KW"/>
</dbReference>
<organism evidence="9 10">
    <name type="scientific">Lacticaseibacillus huelsenbergensis</name>
    <dbReference type="NCBI Taxonomy" id="3035291"/>
    <lineage>
        <taxon>Bacteria</taxon>
        <taxon>Bacillati</taxon>
        <taxon>Bacillota</taxon>
        <taxon>Bacilli</taxon>
        <taxon>Lactobacillales</taxon>
        <taxon>Lactobacillaceae</taxon>
        <taxon>Lacticaseibacillus</taxon>
    </lineage>
</organism>
<dbReference type="Pfam" id="PF01694">
    <property type="entry name" value="Rhomboid"/>
    <property type="match status" value="1"/>
</dbReference>
<keyword evidence="10" id="KW-1185">Reference proteome</keyword>
<comment type="similarity">
    <text evidence="2">Belongs to the peptidase S54 family.</text>
</comment>